<reference evidence="2" key="1">
    <citation type="journal article" date="2019" name="Int. J. Syst. Evol. Microbiol.">
        <title>The Global Catalogue of Microorganisms (GCM) 10K type strain sequencing project: providing services to taxonomists for standard genome sequencing and annotation.</title>
        <authorList>
            <consortium name="The Broad Institute Genomics Platform"/>
            <consortium name="The Broad Institute Genome Sequencing Center for Infectious Disease"/>
            <person name="Wu L."/>
            <person name="Ma J."/>
        </authorList>
    </citation>
    <scope>NUCLEOTIDE SEQUENCE [LARGE SCALE GENOMIC DNA]</scope>
    <source>
        <strain evidence="2">KCTC 52239</strain>
    </source>
</reference>
<evidence type="ECO:0008006" key="3">
    <source>
        <dbReference type="Google" id="ProtNLM"/>
    </source>
</evidence>
<dbReference type="RefSeq" id="WP_207465233.1">
    <property type="nucleotide sequence ID" value="NZ_JAFNAW010000003.1"/>
</dbReference>
<evidence type="ECO:0000313" key="1">
    <source>
        <dbReference type="EMBL" id="MFC3167022.1"/>
    </source>
</evidence>
<comment type="caution">
    <text evidence="1">The sequence shown here is derived from an EMBL/GenBank/DDBJ whole genome shotgun (WGS) entry which is preliminary data.</text>
</comment>
<sequence length="46" mass="5190">MSDRIARQFGFLAQTDRLKLVDRVNVLMVPTIALGHEDPLCAGFHH</sequence>
<proteinExistence type="predicted"/>
<keyword evidence="2" id="KW-1185">Reference proteome</keyword>
<name>A0ABV7I8T5_9RHOB</name>
<accession>A0ABV7I8T5</accession>
<gene>
    <name evidence="1" type="ORF">ACFOD7_03065</name>
</gene>
<protein>
    <recommendedName>
        <fullName evidence="3">Amidase</fullName>
    </recommendedName>
</protein>
<dbReference type="Proteomes" id="UP001595557">
    <property type="component" value="Unassembled WGS sequence"/>
</dbReference>
<dbReference type="EMBL" id="JBHRTE010000010">
    <property type="protein sequence ID" value="MFC3167022.1"/>
    <property type="molecule type" value="Genomic_DNA"/>
</dbReference>
<organism evidence="1 2">
    <name type="scientific">Paracoccus fontiphilus</name>
    <dbReference type="NCBI Taxonomy" id="1815556"/>
    <lineage>
        <taxon>Bacteria</taxon>
        <taxon>Pseudomonadati</taxon>
        <taxon>Pseudomonadota</taxon>
        <taxon>Alphaproteobacteria</taxon>
        <taxon>Rhodobacterales</taxon>
        <taxon>Paracoccaceae</taxon>
        <taxon>Paracoccus</taxon>
    </lineage>
</organism>
<evidence type="ECO:0000313" key="2">
    <source>
        <dbReference type="Proteomes" id="UP001595557"/>
    </source>
</evidence>